<dbReference type="VEuPathDB" id="TriTrypDB:C4B63_70g70"/>
<dbReference type="VEuPathDB" id="TriTrypDB:TcYC6_0044320"/>
<organism evidence="3 4">
    <name type="scientific">Trypanosoma cruzi</name>
    <dbReference type="NCBI Taxonomy" id="5693"/>
    <lineage>
        <taxon>Eukaryota</taxon>
        <taxon>Discoba</taxon>
        <taxon>Euglenozoa</taxon>
        <taxon>Kinetoplastea</taxon>
        <taxon>Metakinetoplastina</taxon>
        <taxon>Trypanosomatida</taxon>
        <taxon>Trypanosomatidae</taxon>
        <taxon>Trypanosoma</taxon>
        <taxon>Schizotrypanum</taxon>
    </lineage>
</organism>
<accession>A0A2V2WXC1</accession>
<evidence type="ECO:0000313" key="4">
    <source>
        <dbReference type="Proteomes" id="UP000246078"/>
    </source>
</evidence>
<reference evidence="3 4" key="1">
    <citation type="journal article" date="2018" name="Microb. Genom.">
        <title>Expanding an expanded genome: long-read sequencing of Trypanosoma cruzi.</title>
        <authorList>
            <person name="Berna L."/>
            <person name="Rodriguez M."/>
            <person name="Chiribao M.L."/>
            <person name="Parodi-Talice A."/>
            <person name="Pita S."/>
            <person name="Rijo G."/>
            <person name="Alvarez-Valin F."/>
            <person name="Robello C."/>
        </authorList>
    </citation>
    <scope>NUCLEOTIDE SEQUENCE [LARGE SCALE GENOMIC DNA]</scope>
    <source>
        <strain evidence="3 4">TCC</strain>
    </source>
</reference>
<dbReference type="EMBL" id="PRFC01000044">
    <property type="protein sequence ID" value="PWV13228.1"/>
    <property type="molecule type" value="Genomic_DNA"/>
</dbReference>
<dbReference type="PANTHER" id="PTHR12702:SF0">
    <property type="entry name" value="EXOCYST COMPLEX COMPONENT 6"/>
    <property type="match status" value="1"/>
</dbReference>
<dbReference type="VEuPathDB" id="TriTrypDB:ECC02_002865"/>
<dbReference type="VEuPathDB" id="TriTrypDB:TCDM_00593"/>
<evidence type="ECO:0000259" key="2">
    <source>
        <dbReference type="Pfam" id="PF20651"/>
    </source>
</evidence>
<dbReference type="Gene3D" id="1.10.357.30">
    <property type="entry name" value="Exocyst complex subunit Sec15 C-terminal domain, N-terminal subdomain"/>
    <property type="match status" value="1"/>
</dbReference>
<dbReference type="GO" id="GO:0000145">
    <property type="term" value="C:exocyst"/>
    <property type="evidence" value="ECO:0007669"/>
    <property type="project" value="TreeGrafter"/>
</dbReference>
<evidence type="ECO:0000256" key="1">
    <source>
        <dbReference type="SAM" id="MobiDB-lite"/>
    </source>
</evidence>
<sequence>MELEAETKENERIQEILRDMDDSPHILYYTKEPLHIHRHGRRKKVLILSTPYHVYLIKAKGMSLYARWPNKLLTVSSTQNIISIGTLDLSQGQQLQTFTQTAVSEEISTDLEFKTVQLECASVLQATNTERWLQKLAADARWRTERLENYESHPAQNEAQEANEKEDEWSGAESEGSDDSTGPIWGQKQQQLLPQRPREGETSSLFQKAPSRYLAVASLVDGEFTDYTALKNAYIRNEEDILQGDLAAFIKENEGQVEKLCESHYPAFLHAARQCFFISEKDAELVGQELGGATTLARSSVMEMKRAAADLNLSRCVKQNVAHVGSLLRSTLELAEILETVEQRVRKQQLLGAVVSLKQLMRGAAPFAEYALGEYVIHHRVPQLSQDIFTAAVHDFNAWLKLLRESSLPIGTAALKWEGIVQSGSVEKKLRVSEEGEWWVEMSYVRACIRRAPFTESSSIANILHGTSIQEVFEELHHGTYYRNYYAESRMQQLKLDLFEAPLSSEGLGGEATVGELEKYCATALGFVLIEDIVHNVTEPHVQSTTEIICMWEKLSQAMADRARHVSTLLLSDPDYTARMMDVFRLLRSFVCIAVESVKSVRLSPLILSLVVESMSDSIISSWLQEACMEVTQVVLTDTLMPLNATSSEEYHAYVTRFYVDRCKSIELPLPVCGFTSGFVTLPYASMVPAIGDTALRFLSQCHSIMVMDDGAVVRQSELNNVDEMLLKYLSVLFRTVAELLQTHMVSVDARAVLQLAVYVTSCATMSVIVSCVEQQFVLAWHGDCGEARRETLGVPRLLADSATLFAKAVQKGIERLLAAFVAETEDRLQPVAEIDYWKRLVEVRRGTAAPTTTRADNNAGTGKGLVEAMEYIIAMIPKLTAVLQVSVVRSVLGSVVAHAAITTQSNLERAIYSGCRDGTAIDFTTLRECVREFELLCAIQIPLWQRRIEGAVSGLSVAQRFPLQPKQIADELILWIRRKEAEVAAEQASTNQVFAGIEGAGKLVAKGVERGIQVVGQTVKGGANAITGAASAIKGKRET</sequence>
<dbReference type="GO" id="GO:0006893">
    <property type="term" value="P:Golgi to plasma membrane transport"/>
    <property type="evidence" value="ECO:0007669"/>
    <property type="project" value="TreeGrafter"/>
</dbReference>
<dbReference type="VEuPathDB" id="TriTrypDB:TcCLB.511163.59"/>
<dbReference type="InterPro" id="IPR048359">
    <property type="entry name" value="EXOC6_Sec15_N"/>
</dbReference>
<feature type="compositionally biased region" description="Acidic residues" evidence="1">
    <location>
        <begin position="164"/>
        <end position="178"/>
    </location>
</feature>
<dbReference type="GO" id="GO:0016020">
    <property type="term" value="C:membrane"/>
    <property type="evidence" value="ECO:0007669"/>
    <property type="project" value="TreeGrafter"/>
</dbReference>
<dbReference type="InterPro" id="IPR042045">
    <property type="entry name" value="EXOC6/Sec15_C_dom1"/>
</dbReference>
<dbReference type="AlphaFoldDB" id="A0A2V2WXC1"/>
<dbReference type="InterPro" id="IPR007225">
    <property type="entry name" value="EXOC6/Sec15"/>
</dbReference>
<gene>
    <name evidence="3" type="ORF">C3747_44g18</name>
</gene>
<dbReference type="VEuPathDB" id="TriTrypDB:TcCLB.506777.30"/>
<dbReference type="VEuPathDB" id="TriTrypDB:C3747_44g18"/>
<dbReference type="GO" id="GO:0090522">
    <property type="term" value="P:vesicle tethering involved in exocytosis"/>
    <property type="evidence" value="ECO:0007669"/>
    <property type="project" value="InterPro"/>
</dbReference>
<protein>
    <recommendedName>
        <fullName evidence="2">Exocyst complex component EXOC6/Sec15 N-terminal domain-containing protein</fullName>
    </recommendedName>
</protein>
<dbReference type="VEuPathDB" id="TriTrypDB:Tc_MARK_558"/>
<dbReference type="VEuPathDB" id="TriTrypDB:TcG_03405"/>
<evidence type="ECO:0000313" key="3">
    <source>
        <dbReference type="EMBL" id="PWV13228.1"/>
    </source>
</evidence>
<name>A0A2V2WXC1_TRYCR</name>
<dbReference type="VEuPathDB" id="TriTrypDB:TcCL_ESM01270"/>
<feature type="region of interest" description="Disordered" evidence="1">
    <location>
        <begin position="151"/>
        <end position="205"/>
    </location>
</feature>
<dbReference type="PANTHER" id="PTHR12702">
    <property type="entry name" value="SEC15"/>
    <property type="match status" value="1"/>
</dbReference>
<proteinExistence type="predicted"/>
<feature type="domain" description="Exocyst complex component EXOC6/Sec15 N-terminal" evidence="2">
    <location>
        <begin position="246"/>
        <end position="414"/>
    </location>
</feature>
<dbReference type="VEuPathDB" id="TriTrypDB:BCY84_12940"/>
<dbReference type="VEuPathDB" id="TriTrypDB:TCSYLVIO_001712"/>
<comment type="caution">
    <text evidence="3">The sequence shown here is derived from an EMBL/GenBank/DDBJ whole genome shotgun (WGS) entry which is preliminary data.</text>
</comment>
<dbReference type="GO" id="GO:0006886">
    <property type="term" value="P:intracellular protein transport"/>
    <property type="evidence" value="ECO:0007669"/>
    <property type="project" value="InterPro"/>
</dbReference>
<dbReference type="Pfam" id="PF20651">
    <property type="entry name" value="EXOC6_Sec15_N"/>
    <property type="match status" value="1"/>
</dbReference>
<dbReference type="Proteomes" id="UP000246078">
    <property type="component" value="Unassembled WGS sequence"/>
</dbReference>
<dbReference type="VEuPathDB" id="TriTrypDB:TcBrA4_0089440"/>